<protein>
    <recommendedName>
        <fullName evidence="9">MYND-type domain-containing protein</fullName>
    </recommendedName>
</protein>
<keyword evidence="3" id="KW-0479">Metal-binding</keyword>
<dbReference type="InterPro" id="IPR015943">
    <property type="entry name" value="WD40/YVTN_repeat-like_dom_sf"/>
</dbReference>
<comment type="caution">
    <text evidence="10">The sequence shown here is derived from an EMBL/GenBank/DDBJ whole genome shotgun (WGS) entry which is preliminary data.</text>
</comment>
<keyword evidence="2 7" id="KW-0853">WD repeat</keyword>
<organism evidence="10 11">
    <name type="scientific">Cloeon dipterum</name>
    <dbReference type="NCBI Taxonomy" id="197152"/>
    <lineage>
        <taxon>Eukaryota</taxon>
        <taxon>Metazoa</taxon>
        <taxon>Ecdysozoa</taxon>
        <taxon>Arthropoda</taxon>
        <taxon>Hexapoda</taxon>
        <taxon>Insecta</taxon>
        <taxon>Pterygota</taxon>
        <taxon>Palaeoptera</taxon>
        <taxon>Ephemeroptera</taxon>
        <taxon>Pisciforma</taxon>
        <taxon>Baetidae</taxon>
        <taxon>Cloeon</taxon>
    </lineage>
</organism>
<dbReference type="InterPro" id="IPR001680">
    <property type="entry name" value="WD40_rpt"/>
</dbReference>
<sequence length="1205" mass="133361">MQIFKGSSQGGSSDDASTASAEVTQNSSSLPPPSPISSPSPTMPHSRHNTPPMRYSPRQDDDPEGVHMPQQWQPPRNANGDAARADSRSDSPRPRGSNAHPGASVSPQESRSRSHSPTKQMPRKTPEFAQPPLNNKSGASQPPYSPSARPNSRVRSFSPSAEDNRTSPAGQDPKAQRPPNQLPRVSSSPQQGVEITGVRTNRANIMNANATALFDGGIKKDRQRAAAHVAPTSVPLEPVATFHIRRQDIQPPESPQNNNAEQLSPNYGKRPSSQTRDLKSEIDRSPLPSALHRIHEGGSKEEIEALLEDFRIRRPEIIEEFLHREPSAGGQREAAATEAYGMVRAPQQFQHLRSTTPASAIVAVPNLQLHQPSPAKRPRVTSSSVEHAINELGLNQYLQPSGQRAQSQQESPRGEMQPPESNVIDITGTDSNDESKAKSSPLRMVTEVLKQLMDLQNILPAAIKETRRAQEQLIAIQKPPTLPRSNGTAVVSPVRDEFEIAHAEHQMYRIQQSSMVPTTILNRMEVDSTSSQRKQTESLKSHPPTTAISSSSNGQVSIPTEYQLVTMGVPPHGREGPMDLTSRTPMLLPTVAHHSSTQPAQRAFQAYQQSHHENQARTYRQVAGARPPLHRYNPAVERVSPPVNVERARRNSIPLSSPPHLSRNGRGERQQSNVIPTHYRRELVPEGMLPERLRFANSGGAGHHRPTSQATITVVPLQQQQQQQQPPQRAPPPHTNEHVISKIQQQQQQHQQQQQQQQQPSQQQQQLPRKHSNSTGHCLQCQRASGFVCSSCKTATYCSRECQNQHWSKHEQECMRLVSKDILSAGSSVVARASQHEKHIYTTILAQTFSPCGNFLIAANTYGEIAVFNIPKITAPAELPTDRNHRTPTFRFCPCPDNQISSLATTDDFLIIGTVGEILGYDWDSILKQKKPDMAWSIPIPPLKDNVDRPDVNSLSLKENQETVYVGCGDNNVYTIDLGEGKLVQTFEGHDDYVHSVSNFGGKILSASEDGSARIWDPRRKKEVHTVVPYKRDSLARPTLGKWLGAASFNDDWLVCGGGPFLSLWHLRSMTLAETFTCMDDQGIYVADLHGDRIFAGGASHHLTHLSLTGGVLAEVPLSATCLYSLAYQESPQKVMCMAGSSHKIDFCTNFNYRDQVLSFNYANVWFLYLFNLPGLATCHSHELKIFMGPDKIHIILMPLKPPKS</sequence>
<dbReference type="AlphaFoldDB" id="A0A8S1CUV6"/>
<evidence type="ECO:0000256" key="1">
    <source>
        <dbReference type="ARBA" id="ARBA00009728"/>
    </source>
</evidence>
<feature type="compositionally biased region" description="Low complexity" evidence="8">
    <location>
        <begin position="744"/>
        <end position="766"/>
    </location>
</feature>
<dbReference type="PROSITE" id="PS50082">
    <property type="entry name" value="WD_REPEATS_2"/>
    <property type="match status" value="1"/>
</dbReference>
<feature type="domain" description="MYND-type" evidence="9">
    <location>
        <begin position="778"/>
        <end position="814"/>
    </location>
</feature>
<dbReference type="InterPro" id="IPR042626">
    <property type="entry name" value="THOC6"/>
</dbReference>
<dbReference type="EMBL" id="CADEPI010000065">
    <property type="protein sequence ID" value="CAB3371762.1"/>
    <property type="molecule type" value="Genomic_DNA"/>
</dbReference>
<evidence type="ECO:0000313" key="11">
    <source>
        <dbReference type="Proteomes" id="UP000494165"/>
    </source>
</evidence>
<feature type="compositionally biased region" description="Low complexity" evidence="8">
    <location>
        <begin position="716"/>
        <end position="727"/>
    </location>
</feature>
<evidence type="ECO:0000256" key="3">
    <source>
        <dbReference type="ARBA" id="ARBA00022723"/>
    </source>
</evidence>
<feature type="region of interest" description="Disordered" evidence="8">
    <location>
        <begin position="629"/>
        <end position="686"/>
    </location>
</feature>
<keyword evidence="11" id="KW-1185">Reference proteome</keyword>
<evidence type="ECO:0000256" key="2">
    <source>
        <dbReference type="ARBA" id="ARBA00022574"/>
    </source>
</evidence>
<dbReference type="InterPro" id="IPR036322">
    <property type="entry name" value="WD40_repeat_dom_sf"/>
</dbReference>
<feature type="region of interest" description="Disordered" evidence="8">
    <location>
        <begin position="248"/>
        <end position="296"/>
    </location>
</feature>
<dbReference type="Proteomes" id="UP000494165">
    <property type="component" value="Unassembled WGS sequence"/>
</dbReference>
<dbReference type="PANTHER" id="PTHR44411">
    <property type="entry name" value="THO COMPLEX SUBUNIT 6 HOMOLOG"/>
    <property type="match status" value="1"/>
</dbReference>
<evidence type="ECO:0000256" key="4">
    <source>
        <dbReference type="ARBA" id="ARBA00022771"/>
    </source>
</evidence>
<dbReference type="Pfam" id="PF00400">
    <property type="entry name" value="WD40"/>
    <property type="match status" value="1"/>
</dbReference>
<dbReference type="PANTHER" id="PTHR44411:SF1">
    <property type="entry name" value="THO COMPLEX SUBUNIT 6 HOMOLOG"/>
    <property type="match status" value="1"/>
</dbReference>
<feature type="compositionally biased region" description="Polar residues" evidence="8">
    <location>
        <begin position="105"/>
        <end position="119"/>
    </location>
</feature>
<feature type="compositionally biased region" description="Low complexity" evidence="8">
    <location>
        <begin position="1"/>
        <end position="21"/>
    </location>
</feature>
<reference evidence="10 11" key="1">
    <citation type="submission" date="2020-04" db="EMBL/GenBank/DDBJ databases">
        <authorList>
            <person name="Alioto T."/>
            <person name="Alioto T."/>
            <person name="Gomez Garrido J."/>
        </authorList>
    </citation>
    <scope>NUCLEOTIDE SEQUENCE [LARGE SCALE GENOMIC DNA]</scope>
</reference>
<dbReference type="GO" id="GO:0000347">
    <property type="term" value="C:THO complex"/>
    <property type="evidence" value="ECO:0007669"/>
    <property type="project" value="TreeGrafter"/>
</dbReference>
<feature type="compositionally biased region" description="Polar residues" evidence="8">
    <location>
        <begin position="132"/>
        <end position="169"/>
    </location>
</feature>
<evidence type="ECO:0000256" key="8">
    <source>
        <dbReference type="SAM" id="MobiDB-lite"/>
    </source>
</evidence>
<feature type="compositionally biased region" description="Polar residues" evidence="8">
    <location>
        <begin position="255"/>
        <end position="275"/>
    </location>
</feature>
<feature type="compositionally biased region" description="Pro residues" evidence="8">
    <location>
        <begin position="30"/>
        <end position="42"/>
    </location>
</feature>
<accession>A0A8S1CUV6</accession>
<feature type="repeat" description="WD" evidence="7">
    <location>
        <begin position="987"/>
        <end position="1026"/>
    </location>
</feature>
<keyword evidence="4 6" id="KW-0863">Zinc-finger</keyword>
<comment type="similarity">
    <text evidence="1">Belongs to the WD repeat THOC6 family.</text>
</comment>
<name>A0A8S1CUV6_9INSE</name>
<dbReference type="SMART" id="SM00320">
    <property type="entry name" value="WD40"/>
    <property type="match status" value="2"/>
</dbReference>
<feature type="region of interest" description="Disordered" evidence="8">
    <location>
        <begin position="394"/>
        <end position="441"/>
    </location>
</feature>
<dbReference type="OrthoDB" id="273067at2759"/>
<dbReference type="GO" id="GO:0000346">
    <property type="term" value="C:transcription export complex"/>
    <property type="evidence" value="ECO:0007669"/>
    <property type="project" value="TreeGrafter"/>
</dbReference>
<dbReference type="Gene3D" id="2.130.10.10">
    <property type="entry name" value="YVTN repeat-like/Quinoprotein amine dehydrogenase"/>
    <property type="match status" value="1"/>
</dbReference>
<proteinExistence type="inferred from homology"/>
<feature type="region of interest" description="Disordered" evidence="8">
    <location>
        <begin position="1"/>
        <end position="204"/>
    </location>
</feature>
<keyword evidence="5" id="KW-0862">Zinc</keyword>
<dbReference type="GO" id="GO:0008270">
    <property type="term" value="F:zinc ion binding"/>
    <property type="evidence" value="ECO:0007669"/>
    <property type="project" value="UniProtKB-KW"/>
</dbReference>
<dbReference type="PROSITE" id="PS50865">
    <property type="entry name" value="ZF_MYND_2"/>
    <property type="match status" value="1"/>
</dbReference>
<dbReference type="Gene3D" id="6.10.140.2220">
    <property type="match status" value="1"/>
</dbReference>
<dbReference type="SUPFAM" id="SSF144232">
    <property type="entry name" value="HIT/MYND zinc finger-like"/>
    <property type="match status" value="1"/>
</dbReference>
<dbReference type="GO" id="GO:0006406">
    <property type="term" value="P:mRNA export from nucleus"/>
    <property type="evidence" value="ECO:0007669"/>
    <property type="project" value="TreeGrafter"/>
</dbReference>
<evidence type="ECO:0000256" key="6">
    <source>
        <dbReference type="PROSITE-ProRule" id="PRU00134"/>
    </source>
</evidence>
<dbReference type="SUPFAM" id="SSF50978">
    <property type="entry name" value="WD40 repeat-like"/>
    <property type="match status" value="1"/>
</dbReference>
<feature type="compositionally biased region" description="Basic and acidic residues" evidence="8">
    <location>
        <begin position="83"/>
        <end position="93"/>
    </location>
</feature>
<evidence type="ECO:0000313" key="10">
    <source>
        <dbReference type="EMBL" id="CAB3371762.1"/>
    </source>
</evidence>
<feature type="region of interest" description="Disordered" evidence="8">
    <location>
        <begin position="525"/>
        <end position="557"/>
    </location>
</feature>
<feature type="compositionally biased region" description="Polar residues" evidence="8">
    <location>
        <begin position="543"/>
        <end position="557"/>
    </location>
</feature>
<feature type="region of interest" description="Disordered" evidence="8">
    <location>
        <begin position="716"/>
        <end position="775"/>
    </location>
</feature>
<feature type="compositionally biased region" description="Polar residues" evidence="8">
    <location>
        <begin position="183"/>
        <end position="204"/>
    </location>
</feature>
<dbReference type="Pfam" id="PF01753">
    <property type="entry name" value="zf-MYND"/>
    <property type="match status" value="1"/>
</dbReference>
<evidence type="ECO:0000256" key="7">
    <source>
        <dbReference type="PROSITE-ProRule" id="PRU00221"/>
    </source>
</evidence>
<feature type="compositionally biased region" description="Polar residues" evidence="8">
    <location>
        <begin position="396"/>
        <end position="411"/>
    </location>
</feature>
<evidence type="ECO:0000259" key="9">
    <source>
        <dbReference type="PROSITE" id="PS50865"/>
    </source>
</evidence>
<evidence type="ECO:0000256" key="5">
    <source>
        <dbReference type="ARBA" id="ARBA00022833"/>
    </source>
</evidence>
<dbReference type="SUPFAM" id="SSF81995">
    <property type="entry name" value="beta-sandwich domain of Sec23/24"/>
    <property type="match status" value="1"/>
</dbReference>
<dbReference type="InterPro" id="IPR002893">
    <property type="entry name" value="Znf_MYND"/>
</dbReference>
<gene>
    <name evidence="10" type="ORF">CLODIP_2_CD14768</name>
</gene>